<gene>
    <name evidence="2" type="ORF">D1868_09215</name>
</gene>
<dbReference type="EMBL" id="CP045483">
    <property type="protein sequence ID" value="QGR20145.1"/>
    <property type="molecule type" value="Genomic_DNA"/>
</dbReference>
<organism evidence="2 3">
    <name type="scientific">Stygiolobus azoricus</name>
    <dbReference type="NCBI Taxonomy" id="41675"/>
    <lineage>
        <taxon>Archaea</taxon>
        <taxon>Thermoproteota</taxon>
        <taxon>Thermoprotei</taxon>
        <taxon>Sulfolobales</taxon>
        <taxon>Sulfolobaceae</taxon>
        <taxon>Stygiolobus</taxon>
    </lineage>
</organism>
<dbReference type="InterPro" id="IPR023214">
    <property type="entry name" value="HAD_sf"/>
</dbReference>
<dbReference type="Gene3D" id="3.40.50.1000">
    <property type="entry name" value="HAD superfamily/HAD-like"/>
    <property type="match status" value="1"/>
</dbReference>
<dbReference type="OrthoDB" id="120822at2157"/>
<dbReference type="GO" id="GO:0008967">
    <property type="term" value="F:phosphoglycolate phosphatase activity"/>
    <property type="evidence" value="ECO:0007669"/>
    <property type="project" value="UniProtKB-UniRule"/>
</dbReference>
<proteinExistence type="predicted"/>
<evidence type="ECO:0000313" key="3">
    <source>
        <dbReference type="Proteomes" id="UP000423396"/>
    </source>
</evidence>
<sequence>MAYLFVSDYDRTLADEKDGFVIRENLAEFINHFSSKYPFFVVTGRERRFISRLAPTLKPTGWVLENGAIILYGEKTYINAPKNWAEIRKEIIKRLEEKEIKYSVGEVIVYVNNIDSSSLDLHLEGAKVEWNRNDAMILPKDVDKGSGVLFIKNLLNFKGKVIAIGDSQNDIPLFRVADVKVAVSNALPEIKEIADIVLDKPNGKGVIEFLSKILSGEIFL</sequence>
<evidence type="ECO:0000313" key="2">
    <source>
        <dbReference type="EMBL" id="QGR20145.1"/>
    </source>
</evidence>
<dbReference type="PANTHER" id="PTHR10000:SF8">
    <property type="entry name" value="HAD SUPERFAMILY HYDROLASE-LIKE, TYPE 3"/>
    <property type="match status" value="1"/>
</dbReference>
<dbReference type="KEGG" id="sazo:D1868_09215"/>
<protein>
    <recommendedName>
        <fullName evidence="1">Phosphoglycolate phosphatase</fullName>
        <ecNumber evidence="1">3.1.3.18</ecNumber>
    </recommendedName>
</protein>
<dbReference type="SUPFAM" id="SSF56784">
    <property type="entry name" value="HAD-like"/>
    <property type="match status" value="1"/>
</dbReference>
<keyword evidence="3" id="KW-1185">Reference proteome</keyword>
<dbReference type="InterPro" id="IPR036412">
    <property type="entry name" value="HAD-like_sf"/>
</dbReference>
<dbReference type="NCBIfam" id="TIGR01484">
    <property type="entry name" value="HAD-SF-IIB"/>
    <property type="match status" value="1"/>
</dbReference>
<reference evidence="2 3" key="1">
    <citation type="submission" date="2019-10" db="EMBL/GenBank/DDBJ databases">
        <title>Genome Sequences from Six Type Strain Members of the Archaeal Family Sulfolobaceae: Acidianus ambivalens, Acidianus infernus, Metallosphaera prunae, Stygiolobus azoricus, Sulfolobus metallicus, and Sulfurisphaera ohwakuensis.</title>
        <authorList>
            <person name="Counts J.A."/>
            <person name="Kelly R.M."/>
        </authorList>
    </citation>
    <scope>NUCLEOTIDE SEQUENCE [LARGE SCALE GENOMIC DNA]</scope>
    <source>
        <strain evidence="2 3">FC6</strain>
    </source>
</reference>
<dbReference type="RefSeq" id="WP_156007594.1">
    <property type="nucleotide sequence ID" value="NZ_CP045483.1"/>
</dbReference>
<name>A0A650CQY8_9CREN</name>
<dbReference type="Gene3D" id="3.90.1070.10">
    <property type="match status" value="1"/>
</dbReference>
<dbReference type="Proteomes" id="UP000423396">
    <property type="component" value="Chromosome"/>
</dbReference>
<keyword evidence="2" id="KW-0378">Hydrolase</keyword>
<dbReference type="InterPro" id="IPR006379">
    <property type="entry name" value="HAD-SF_hydro_IIB"/>
</dbReference>
<dbReference type="GeneID" id="42799247"/>
<accession>A0A650CQY8</accession>
<dbReference type="PANTHER" id="PTHR10000">
    <property type="entry name" value="PHOSPHOSERINE PHOSPHATASE"/>
    <property type="match status" value="1"/>
</dbReference>
<dbReference type="EC" id="3.1.3.18" evidence="1"/>
<dbReference type="NCBIfam" id="TIGR01487">
    <property type="entry name" value="Pglycolate_arch"/>
    <property type="match status" value="1"/>
</dbReference>
<dbReference type="Pfam" id="PF08282">
    <property type="entry name" value="Hydrolase_3"/>
    <property type="match status" value="2"/>
</dbReference>
<evidence type="ECO:0000256" key="1">
    <source>
        <dbReference type="NCBIfam" id="TIGR01487"/>
    </source>
</evidence>
<dbReference type="NCBIfam" id="TIGR01482">
    <property type="entry name" value="SPP-subfamily"/>
    <property type="match status" value="1"/>
</dbReference>
<dbReference type="GO" id="GO:0000287">
    <property type="term" value="F:magnesium ion binding"/>
    <property type="evidence" value="ECO:0007669"/>
    <property type="project" value="TreeGrafter"/>
</dbReference>
<dbReference type="AlphaFoldDB" id="A0A650CQY8"/>
<dbReference type="GO" id="GO:0005829">
    <property type="term" value="C:cytosol"/>
    <property type="evidence" value="ECO:0007669"/>
    <property type="project" value="TreeGrafter"/>
</dbReference>